<dbReference type="AlphaFoldDB" id="A0A7G8BHE6"/>
<reference evidence="2 3" key="1">
    <citation type="submission" date="2020-08" db="EMBL/GenBank/DDBJ databases">
        <title>Edaphobacter telluris sp. nov. and Acidobacterium dinghuensis sp. nov., two acidobacteria isolated from forest soil.</title>
        <authorList>
            <person name="Fu J."/>
            <person name="Qiu L."/>
        </authorList>
    </citation>
    <scope>NUCLEOTIDE SEQUENCE [LARGE SCALE GENOMIC DNA]</scope>
    <source>
        <strain evidence="2">4Y35</strain>
    </source>
</reference>
<dbReference type="SUPFAM" id="SSF48317">
    <property type="entry name" value="Acid phosphatase/Vanadium-dependent haloperoxidase"/>
    <property type="match status" value="1"/>
</dbReference>
<dbReference type="Proteomes" id="UP000515312">
    <property type="component" value="Chromosome"/>
</dbReference>
<accession>A0A7G8BHE6</accession>
<dbReference type="InterPro" id="IPR036938">
    <property type="entry name" value="PAP2/HPO_sf"/>
</dbReference>
<dbReference type="PANTHER" id="PTHR14969:SF13">
    <property type="entry name" value="AT30094P"/>
    <property type="match status" value="1"/>
</dbReference>
<evidence type="ECO:0000259" key="1">
    <source>
        <dbReference type="SMART" id="SM00014"/>
    </source>
</evidence>
<proteinExistence type="predicted"/>
<protein>
    <submittedName>
        <fullName evidence="2">Phosphatase PAP2 family protein</fullName>
    </submittedName>
</protein>
<evidence type="ECO:0000313" key="2">
    <source>
        <dbReference type="EMBL" id="QNI31966.1"/>
    </source>
</evidence>
<dbReference type="EMBL" id="CP060394">
    <property type="protein sequence ID" value="QNI31966.1"/>
    <property type="molecule type" value="Genomic_DNA"/>
</dbReference>
<gene>
    <name evidence="2" type="ORF">H7849_23610</name>
</gene>
<organism evidence="2 3">
    <name type="scientific">Alloacidobacterium dinghuense</name>
    <dbReference type="NCBI Taxonomy" id="2763107"/>
    <lineage>
        <taxon>Bacteria</taxon>
        <taxon>Pseudomonadati</taxon>
        <taxon>Acidobacteriota</taxon>
        <taxon>Terriglobia</taxon>
        <taxon>Terriglobales</taxon>
        <taxon>Acidobacteriaceae</taxon>
        <taxon>Alloacidobacterium</taxon>
    </lineage>
</organism>
<keyword evidence="3" id="KW-1185">Reference proteome</keyword>
<dbReference type="Pfam" id="PF01569">
    <property type="entry name" value="PAP2"/>
    <property type="match status" value="1"/>
</dbReference>
<name>A0A7G8BHE6_9BACT</name>
<feature type="domain" description="Phosphatidic acid phosphatase type 2/haloperoxidase" evidence="1">
    <location>
        <begin position="105"/>
        <end position="218"/>
    </location>
</feature>
<dbReference type="SMART" id="SM00014">
    <property type="entry name" value="acidPPc"/>
    <property type="match status" value="1"/>
</dbReference>
<sequence length="238" mass="25734">MPDAPPAQIPVTEKDLPLAILKDQVPIWTSPVRLRTHDLIWLLPLGAATGVTLATDSDAMRNVSRDRDFNKDSVNASNYLLGCEIAVPVGLYGVGLFKSNVHARETGILSGEAFADSVVVEEVTKIIFRRERPLYNNAAGDFFAPNTGANGSFPSSHSMLAWTLAGVVAGEYPSKLVQVGVYSIASGVSLMRVLGQEHFPSDVLVGGTAGWLIGHYVFEKRHIYHAARALRAKPGIER</sequence>
<dbReference type="PANTHER" id="PTHR14969">
    <property type="entry name" value="SPHINGOSINE-1-PHOSPHATE PHOSPHOHYDROLASE"/>
    <property type="match status" value="1"/>
</dbReference>
<dbReference type="InterPro" id="IPR000326">
    <property type="entry name" value="PAP2/HPO"/>
</dbReference>
<dbReference type="Gene3D" id="1.20.144.10">
    <property type="entry name" value="Phosphatidic acid phosphatase type 2/haloperoxidase"/>
    <property type="match status" value="1"/>
</dbReference>
<dbReference type="KEGG" id="adin:H7849_23610"/>
<dbReference type="RefSeq" id="WP_186742923.1">
    <property type="nucleotide sequence ID" value="NZ_CP060394.1"/>
</dbReference>
<evidence type="ECO:0000313" key="3">
    <source>
        <dbReference type="Proteomes" id="UP000515312"/>
    </source>
</evidence>